<evidence type="ECO:0000313" key="2">
    <source>
        <dbReference type="EMBL" id="SDB96004.1"/>
    </source>
</evidence>
<accession>A0A1G6HP94</accession>
<dbReference type="Pfam" id="PF00149">
    <property type="entry name" value="Metallophos"/>
    <property type="match status" value="1"/>
</dbReference>
<keyword evidence="3" id="KW-1185">Reference proteome</keyword>
<dbReference type="GO" id="GO:0016787">
    <property type="term" value="F:hydrolase activity"/>
    <property type="evidence" value="ECO:0007669"/>
    <property type="project" value="InterPro"/>
</dbReference>
<dbReference type="Proteomes" id="UP000198943">
    <property type="component" value="Unassembled WGS sequence"/>
</dbReference>
<dbReference type="InterPro" id="IPR029052">
    <property type="entry name" value="Metallo-depent_PP-like"/>
</dbReference>
<dbReference type="AlphaFoldDB" id="A0A1G6HP94"/>
<feature type="domain" description="Calcineurin-like phosphoesterase" evidence="1">
    <location>
        <begin position="2"/>
        <end position="153"/>
    </location>
</feature>
<name>A0A1G6HP94_9FIRM</name>
<protein>
    <submittedName>
        <fullName evidence="2">Calcineurin-like phosphoesterase superfamily protein</fullName>
    </submittedName>
</protein>
<organism evidence="2 3">
    <name type="scientific">Succiniclasticum ruminis</name>
    <dbReference type="NCBI Taxonomy" id="40841"/>
    <lineage>
        <taxon>Bacteria</taxon>
        <taxon>Bacillati</taxon>
        <taxon>Bacillota</taxon>
        <taxon>Negativicutes</taxon>
        <taxon>Acidaminococcales</taxon>
        <taxon>Acidaminococcaceae</taxon>
        <taxon>Succiniclasticum</taxon>
    </lineage>
</organism>
<dbReference type="OrthoDB" id="5380073at2"/>
<evidence type="ECO:0000313" key="3">
    <source>
        <dbReference type="Proteomes" id="UP000198943"/>
    </source>
</evidence>
<sequence>MIYFTSDLHFWHKNAIIYTNRPFETVEEMNEKLKEYWNKTVHANDEVYILGDVTMVRPGRATEIISRLKGRKYLLMGNHDYFAREKQFEPAACGIEWVKMYHELHWQNRTFVLCHYPFLSWNKDSHGSYNLHGHLHSSQEYNLLNQDKGRRQFDVGVDANGFKPVSLESIVTFFEGIK</sequence>
<proteinExistence type="predicted"/>
<gene>
    <name evidence="2" type="ORF">SAMN04487864_101135</name>
</gene>
<reference evidence="3" key="1">
    <citation type="submission" date="2016-10" db="EMBL/GenBank/DDBJ databases">
        <authorList>
            <person name="Varghese N."/>
            <person name="Submissions S."/>
        </authorList>
    </citation>
    <scope>NUCLEOTIDE SEQUENCE [LARGE SCALE GENOMIC DNA]</scope>
    <source>
        <strain evidence="3">DSM 11005</strain>
    </source>
</reference>
<dbReference type="SUPFAM" id="SSF56300">
    <property type="entry name" value="Metallo-dependent phosphatases"/>
    <property type="match status" value="1"/>
</dbReference>
<dbReference type="Gene3D" id="3.60.21.10">
    <property type="match status" value="1"/>
</dbReference>
<dbReference type="EMBL" id="FMYW01000001">
    <property type="protein sequence ID" value="SDB96004.1"/>
    <property type="molecule type" value="Genomic_DNA"/>
</dbReference>
<evidence type="ECO:0000259" key="1">
    <source>
        <dbReference type="Pfam" id="PF00149"/>
    </source>
</evidence>
<dbReference type="InterPro" id="IPR004843">
    <property type="entry name" value="Calcineurin-like_PHP"/>
</dbReference>
<dbReference type="RefSeq" id="WP_093728916.1">
    <property type="nucleotide sequence ID" value="NZ_FMYW01000001.1"/>
</dbReference>